<dbReference type="AlphaFoldDB" id="A0A1Q5SZA4"/>
<keyword evidence="2" id="KW-1185">Reference proteome</keyword>
<dbReference type="Proteomes" id="UP000186955">
    <property type="component" value="Unassembled WGS sequence"/>
</dbReference>
<gene>
    <name evidence="1" type="ORF">PENSUB_12268</name>
</gene>
<accession>A0A1Q5SZA4</accession>
<evidence type="ECO:0000313" key="1">
    <source>
        <dbReference type="EMBL" id="OKO93205.1"/>
    </source>
</evidence>
<sequence length="87" mass="9622">MSHHFSSTKCERLGGATESFNLRSIDILFVRGELNIEISLPAGGSLVWKGFSEDPWGTDVPSASEAFAFMKIYSKRTPWRAGSARAR</sequence>
<dbReference type="EMBL" id="MNBE01000725">
    <property type="protein sequence ID" value="OKO93205.1"/>
    <property type="molecule type" value="Genomic_DNA"/>
</dbReference>
<protein>
    <submittedName>
        <fullName evidence="1">Uncharacterized protein</fullName>
    </submittedName>
</protein>
<name>A0A1Q5SZA4_9EURO</name>
<reference evidence="1 2" key="1">
    <citation type="submission" date="2016-10" db="EMBL/GenBank/DDBJ databases">
        <title>Genome sequence of the ascomycete fungus Penicillium subrubescens.</title>
        <authorList>
            <person name="De Vries R.P."/>
            <person name="Peng M."/>
            <person name="Dilokpimol A."/>
            <person name="Hilden K."/>
            <person name="Makela M.R."/>
            <person name="Grigoriev I."/>
            <person name="Riley R."/>
            <person name="Granchi Z."/>
        </authorList>
    </citation>
    <scope>NUCLEOTIDE SEQUENCE [LARGE SCALE GENOMIC DNA]</scope>
    <source>
        <strain evidence="1 2">CBS 132785</strain>
    </source>
</reference>
<organism evidence="1 2">
    <name type="scientific">Penicillium subrubescens</name>
    <dbReference type="NCBI Taxonomy" id="1316194"/>
    <lineage>
        <taxon>Eukaryota</taxon>
        <taxon>Fungi</taxon>
        <taxon>Dikarya</taxon>
        <taxon>Ascomycota</taxon>
        <taxon>Pezizomycotina</taxon>
        <taxon>Eurotiomycetes</taxon>
        <taxon>Eurotiomycetidae</taxon>
        <taxon>Eurotiales</taxon>
        <taxon>Aspergillaceae</taxon>
        <taxon>Penicillium</taxon>
    </lineage>
</organism>
<proteinExistence type="predicted"/>
<comment type="caution">
    <text evidence="1">The sequence shown here is derived from an EMBL/GenBank/DDBJ whole genome shotgun (WGS) entry which is preliminary data.</text>
</comment>
<evidence type="ECO:0000313" key="2">
    <source>
        <dbReference type="Proteomes" id="UP000186955"/>
    </source>
</evidence>